<dbReference type="Proteomes" id="UP000614200">
    <property type="component" value="Unassembled WGS sequence"/>
</dbReference>
<protein>
    <submittedName>
        <fullName evidence="2">DUF2177 family protein</fullName>
    </submittedName>
</protein>
<proteinExistence type="predicted"/>
<evidence type="ECO:0000313" key="2">
    <source>
        <dbReference type="EMBL" id="MBF4694839.1"/>
    </source>
</evidence>
<gene>
    <name evidence="2" type="ORF">ISU02_17190</name>
</gene>
<keyword evidence="1" id="KW-0812">Transmembrane</keyword>
<dbReference type="InterPro" id="IPR018687">
    <property type="entry name" value="DUF2177_membr"/>
</dbReference>
<keyword evidence="1" id="KW-1133">Transmembrane helix</keyword>
<comment type="caution">
    <text evidence="2">The sequence shown here is derived from an EMBL/GenBank/DDBJ whole genome shotgun (WGS) entry which is preliminary data.</text>
</comment>
<keyword evidence="3" id="KW-1185">Reference proteome</keyword>
<evidence type="ECO:0000256" key="1">
    <source>
        <dbReference type="SAM" id="Phobius"/>
    </source>
</evidence>
<organism evidence="2 3">
    <name type="scientific">Fusibacter ferrireducens</name>
    <dbReference type="NCBI Taxonomy" id="2785058"/>
    <lineage>
        <taxon>Bacteria</taxon>
        <taxon>Bacillati</taxon>
        <taxon>Bacillota</taxon>
        <taxon>Clostridia</taxon>
        <taxon>Eubacteriales</taxon>
        <taxon>Eubacteriales Family XII. Incertae Sedis</taxon>
        <taxon>Fusibacter</taxon>
    </lineage>
</organism>
<evidence type="ECO:0000313" key="3">
    <source>
        <dbReference type="Proteomes" id="UP000614200"/>
    </source>
</evidence>
<feature type="transmembrane region" description="Helical" evidence="1">
    <location>
        <begin position="42"/>
        <end position="63"/>
    </location>
</feature>
<feature type="transmembrane region" description="Helical" evidence="1">
    <location>
        <begin position="110"/>
        <end position="128"/>
    </location>
</feature>
<accession>A0ABR9ZWK3</accession>
<reference evidence="2 3" key="1">
    <citation type="submission" date="2020-11" db="EMBL/GenBank/DDBJ databases">
        <title>Fusibacter basophilias sp. nov.</title>
        <authorList>
            <person name="Qiu D."/>
        </authorList>
    </citation>
    <scope>NUCLEOTIDE SEQUENCE [LARGE SCALE GENOMIC DNA]</scope>
    <source>
        <strain evidence="2 3">Q10-2</strain>
    </source>
</reference>
<dbReference type="RefSeq" id="WP_194703081.1">
    <property type="nucleotide sequence ID" value="NZ_JADKNH010000011.1"/>
</dbReference>
<feature type="transmembrane region" description="Helical" evidence="1">
    <location>
        <begin position="7"/>
        <end position="30"/>
    </location>
</feature>
<feature type="transmembrane region" description="Helical" evidence="1">
    <location>
        <begin position="75"/>
        <end position="90"/>
    </location>
</feature>
<sequence>MSYIKKFMVTAFIFFSIDLLWLGSIGKQLYARHLGHLMADQIFVSAAVIFYVLFITGLIYFVIQPALAKGHLKYALLRGMFFGLITYATYDLTNLATLQDWPIMITVIDLIWGTFLCGFTSALSYLILKRNP</sequence>
<name>A0ABR9ZWK3_9FIRM</name>
<dbReference type="EMBL" id="JADKNH010000011">
    <property type="protein sequence ID" value="MBF4694839.1"/>
    <property type="molecule type" value="Genomic_DNA"/>
</dbReference>
<keyword evidence="1" id="KW-0472">Membrane</keyword>
<dbReference type="Pfam" id="PF09945">
    <property type="entry name" value="DUF2177"/>
    <property type="match status" value="1"/>
</dbReference>